<dbReference type="AlphaFoldDB" id="A0A193LFQ7"/>
<evidence type="ECO:0000313" key="1">
    <source>
        <dbReference type="EMBL" id="ANO51370.1"/>
    </source>
</evidence>
<dbReference type="OrthoDB" id="342114at2"/>
<protein>
    <submittedName>
        <fullName evidence="1">Uncharacterized protein</fullName>
    </submittedName>
</protein>
<name>A0A193LFQ7_9GAMM</name>
<evidence type="ECO:0000313" key="2">
    <source>
        <dbReference type="Proteomes" id="UP000092695"/>
    </source>
</evidence>
<dbReference type="EMBL" id="CP016268">
    <property type="protein sequence ID" value="ANO51370.1"/>
    <property type="molecule type" value="Genomic_DNA"/>
</dbReference>
<organism evidence="1 2">
    <name type="scientific">Woeseia oceani</name>
    <dbReference type="NCBI Taxonomy" id="1548547"/>
    <lineage>
        <taxon>Bacteria</taxon>
        <taxon>Pseudomonadati</taxon>
        <taxon>Pseudomonadota</taxon>
        <taxon>Gammaproteobacteria</taxon>
        <taxon>Woeseiales</taxon>
        <taxon>Woeseiaceae</taxon>
        <taxon>Woeseia</taxon>
    </lineage>
</organism>
<dbReference type="Proteomes" id="UP000092695">
    <property type="component" value="Chromosome"/>
</dbReference>
<sequence>MNILIDDKPLAEILRAYELPMATKEGHPALAGDYHAIEVMASLEDYYLGKAEADWGDEENKTQLLGCSCGIAGCWPLLCKINVQGDTVVWSEFEQPHRDEDWDYSAFGVLEFDKQQYLEAVQAMQNL</sequence>
<proteinExistence type="predicted"/>
<accession>A0A193LFQ7</accession>
<reference evidence="1 2" key="1">
    <citation type="submission" date="2016-06" db="EMBL/GenBank/DDBJ databases">
        <title>Complete genome sequence of a deep-branching marine Gamma Proteobacterium Woeseia oceani type strain XK5.</title>
        <authorList>
            <person name="Mu D."/>
            <person name="Du Z."/>
        </authorList>
    </citation>
    <scope>NUCLEOTIDE SEQUENCE [LARGE SCALE GENOMIC DNA]</scope>
    <source>
        <strain evidence="1 2">XK5</strain>
    </source>
</reference>
<dbReference type="KEGG" id="woc:BA177_09315"/>
<gene>
    <name evidence="1" type="ORF">BA177_09315</name>
</gene>
<keyword evidence="2" id="KW-1185">Reference proteome</keyword>